<evidence type="ECO:0000256" key="1">
    <source>
        <dbReference type="ARBA" id="ARBA00006484"/>
    </source>
</evidence>
<dbReference type="PRINTS" id="PR00080">
    <property type="entry name" value="SDRFAMILY"/>
</dbReference>
<reference evidence="4 5" key="1">
    <citation type="submission" date="2016-10" db="EMBL/GenBank/DDBJ databases">
        <authorList>
            <person name="Varghese N."/>
            <person name="Submissions S."/>
        </authorList>
    </citation>
    <scope>NUCLEOTIDE SEQUENCE [LARGE SCALE GENOMIC DNA]</scope>
    <source>
        <strain evidence="4 5">DSM 16392</strain>
    </source>
</reference>
<gene>
    <name evidence="4" type="ORF">SAMN04488518_10387</name>
</gene>
<accession>A0A1I3XR34</accession>
<dbReference type="EMBL" id="FOSK01000003">
    <property type="protein sequence ID" value="SFK21789.1"/>
    <property type="molecule type" value="Genomic_DNA"/>
</dbReference>
<dbReference type="InterPro" id="IPR002347">
    <property type="entry name" value="SDR_fam"/>
</dbReference>
<evidence type="ECO:0000313" key="5">
    <source>
        <dbReference type="Proteomes" id="UP000199598"/>
    </source>
</evidence>
<proteinExistence type="inferred from homology"/>
<protein>
    <submittedName>
        <fullName evidence="4">NADP-dependent 3-hydroxy acid dehydrogenase YdfG</fullName>
    </submittedName>
</protein>
<keyword evidence="5" id="KW-1185">Reference proteome</keyword>
<dbReference type="InterPro" id="IPR020904">
    <property type="entry name" value="Sc_DH/Rdtase_CS"/>
</dbReference>
<organism evidence="4 5">
    <name type="scientific">Pseudovibrio ascidiaceicola</name>
    <dbReference type="NCBI Taxonomy" id="285279"/>
    <lineage>
        <taxon>Bacteria</taxon>
        <taxon>Pseudomonadati</taxon>
        <taxon>Pseudomonadota</taxon>
        <taxon>Alphaproteobacteria</taxon>
        <taxon>Hyphomicrobiales</taxon>
        <taxon>Stappiaceae</taxon>
        <taxon>Pseudovibrio</taxon>
    </lineage>
</organism>
<evidence type="ECO:0000256" key="2">
    <source>
        <dbReference type="ARBA" id="ARBA00023002"/>
    </source>
</evidence>
<sequence>MTKPLVVITGASSGIGAALAKTFSKDGHPLLLLALYKEPMMAMDLPNTICSKVDVTNREHMIKAIRHAEQALGPADAIINNAGCMFLSELKDQNPEDWETMIDVNLRGVFNGIHAVLPAMYQRGSGTIINIGSMTAKKPFPMRAAYGATKVAVHGLSEALRQEVAGHNVRIITIVPGLVETPLPSSTRDAKIREYYEEQKRQIGGALDPQNIADATLFAYNQPQNVNIRELVITPTRQSA</sequence>
<evidence type="ECO:0000256" key="3">
    <source>
        <dbReference type="RuleBase" id="RU000363"/>
    </source>
</evidence>
<dbReference type="Pfam" id="PF00106">
    <property type="entry name" value="adh_short"/>
    <property type="match status" value="1"/>
</dbReference>
<comment type="similarity">
    <text evidence="1 3">Belongs to the short-chain dehydrogenases/reductases (SDR) family.</text>
</comment>
<dbReference type="PANTHER" id="PTHR43115:SF4">
    <property type="entry name" value="DEHYDROGENASE_REDUCTASE SDR FAMILY MEMBER 11"/>
    <property type="match status" value="1"/>
</dbReference>
<evidence type="ECO:0000313" key="4">
    <source>
        <dbReference type="EMBL" id="SFK21789.1"/>
    </source>
</evidence>
<dbReference type="PRINTS" id="PR00081">
    <property type="entry name" value="GDHRDH"/>
</dbReference>
<dbReference type="RefSeq" id="WP_093518038.1">
    <property type="nucleotide sequence ID" value="NZ_FOSK01000003.1"/>
</dbReference>
<dbReference type="InterPro" id="IPR036291">
    <property type="entry name" value="NAD(P)-bd_dom_sf"/>
</dbReference>
<dbReference type="PROSITE" id="PS00061">
    <property type="entry name" value="ADH_SHORT"/>
    <property type="match status" value="1"/>
</dbReference>
<dbReference type="Gene3D" id="3.40.50.720">
    <property type="entry name" value="NAD(P)-binding Rossmann-like Domain"/>
    <property type="match status" value="1"/>
</dbReference>
<keyword evidence="2" id="KW-0560">Oxidoreductase</keyword>
<comment type="caution">
    <text evidence="4">The sequence shown here is derived from an EMBL/GenBank/DDBJ whole genome shotgun (WGS) entry which is preliminary data.</text>
</comment>
<dbReference type="SUPFAM" id="SSF51735">
    <property type="entry name" value="NAD(P)-binding Rossmann-fold domains"/>
    <property type="match status" value="1"/>
</dbReference>
<dbReference type="Proteomes" id="UP000199598">
    <property type="component" value="Unassembled WGS sequence"/>
</dbReference>
<dbReference type="PANTHER" id="PTHR43115">
    <property type="entry name" value="DEHYDROGENASE/REDUCTASE SDR FAMILY MEMBER 11"/>
    <property type="match status" value="1"/>
</dbReference>
<name>A0A1I3XR34_9HYPH</name>